<accession>A0A0Q3NJF7</accession>
<dbReference type="SUPFAM" id="SSF46689">
    <property type="entry name" value="Homeodomain-like"/>
    <property type="match status" value="1"/>
</dbReference>
<feature type="region of interest" description="Disordered" evidence="1">
    <location>
        <begin position="253"/>
        <end position="298"/>
    </location>
</feature>
<evidence type="ECO:0000313" key="3">
    <source>
        <dbReference type="EMBL" id="KQK17542.1"/>
    </source>
</evidence>
<dbReference type="OrthoDB" id="272624at2759"/>
<feature type="compositionally biased region" description="Basic and acidic residues" evidence="1">
    <location>
        <begin position="48"/>
        <end position="57"/>
    </location>
</feature>
<feature type="compositionally biased region" description="Polar residues" evidence="1">
    <location>
        <begin position="122"/>
        <end position="137"/>
    </location>
</feature>
<dbReference type="RefSeq" id="XP_010227473.1">
    <property type="nucleotide sequence ID" value="XM_010229171.3"/>
</dbReference>
<dbReference type="PANTHER" id="PTHR22929:SF0">
    <property type="entry name" value="TRANSCRIPTION FACTOR TFIIIB COMPONENT B'' HOMOLOG"/>
    <property type="match status" value="1"/>
</dbReference>
<organism evidence="3">
    <name type="scientific">Brachypodium distachyon</name>
    <name type="common">Purple false brome</name>
    <name type="synonym">Trachynia distachya</name>
    <dbReference type="NCBI Taxonomy" id="15368"/>
    <lineage>
        <taxon>Eukaryota</taxon>
        <taxon>Viridiplantae</taxon>
        <taxon>Streptophyta</taxon>
        <taxon>Embryophyta</taxon>
        <taxon>Tracheophyta</taxon>
        <taxon>Spermatophyta</taxon>
        <taxon>Magnoliopsida</taxon>
        <taxon>Liliopsida</taxon>
        <taxon>Poales</taxon>
        <taxon>Poaceae</taxon>
        <taxon>BOP clade</taxon>
        <taxon>Pooideae</taxon>
        <taxon>Stipodae</taxon>
        <taxon>Brachypodieae</taxon>
        <taxon>Brachypodium</taxon>
    </lineage>
</organism>
<dbReference type="Pfam" id="PF15963">
    <property type="entry name" value="Myb_DNA-bind_7"/>
    <property type="match status" value="1"/>
</dbReference>
<dbReference type="EMBL" id="CM000880">
    <property type="protein sequence ID" value="KQK17542.1"/>
    <property type="molecule type" value="Genomic_DNA"/>
</dbReference>
<dbReference type="ExpressionAtlas" id="A0A0Q3NJF7">
    <property type="expression patterns" value="baseline"/>
</dbReference>
<feature type="region of interest" description="Disordered" evidence="1">
    <location>
        <begin position="101"/>
        <end position="139"/>
    </location>
</feature>
<feature type="compositionally biased region" description="Basic and acidic residues" evidence="1">
    <location>
        <begin position="369"/>
        <end position="378"/>
    </location>
</feature>
<dbReference type="PANTHER" id="PTHR22929">
    <property type="entry name" value="RNA POLYMERASE III TRANSCRIPTION INITIATION FACTOR B"/>
    <property type="match status" value="1"/>
</dbReference>
<sequence>MIDDEADLANIADALEEDVQAAAKFRPKPRAKSRKPSMASRSQLPNPRVEKPDEKVEASNQDNLSQEITPSTLPASEITGAAAAASEGGFGTLSDDVSTVSAVGRVSPSEDRSHDLSEVHTHQGNLVVSDSQASSSHLGGKTIDDLADFEGLCDSNAEQERVAKFKPKNQLKLSKAASKSRKVDQKAVASTIDVASQSKDTNQARTDQEPVHTSDSQTSLGTSNSVVDNLADQESILEEPVQEETVAKIVSESRDVVSQDARIDSPDEVLTSDIHPKPRDQEAIAVPDSWPPQDDTNIDLDSQEELINHHIDDTQQIVEEPSARSPAPPIMPRPLPRHTAAGCAIGSPDPAQLAPAAGLPQADPPATELADRHHHEASSSRFPPTTSSSSSRPPRFLAEATAKFQPNVKRKKGKGKSVTFILPNASDGVAPADTSSEWSNINHYCNDLGADESLNNLLEQTAQKHSLAERQHSNDQECTNRESQYHEGGPSDHAVEKQPDLSMNLRSRKKVLKVGMSEHTTDNNFDEDYVEPLAAEQDNDSGEEYIAGGKLKVRRKSRAKDTNKEPLRGSKRTSKDSTVEESQQQKLQKEKGEVTPRGRKRASKDTLAEQPAKKLAHRIRQKRTKEFRTLLEKPDHEIDRMKLSVTHLRLLQEARERIKSKTIPSGPSYSNQSSQFGDTDDFDPFGEYDNGRTENHMFENTKLNYHSYMNKQTRAKWSKTDTDLFYQGLQQFGSDFAMIQQLFPDKTRDQVRQKFKTEEKKHPMQVHDAILHRSRDNSYLKQVIKNLNIEDLPIGINKSTHKQEDTSNEVNPGNENMLDDIIDGEEENDPNWSDKGQGTQVGSEVEEAGEPVSSAKADPDLDVFDWY</sequence>
<protein>
    <recommendedName>
        <fullName evidence="2">SANT domain-containing protein</fullName>
    </recommendedName>
</protein>
<feature type="region of interest" description="Disordered" evidence="1">
    <location>
        <begin position="535"/>
        <end position="621"/>
    </location>
</feature>
<feature type="region of interest" description="Disordered" evidence="1">
    <location>
        <begin position="22"/>
        <end position="80"/>
    </location>
</feature>
<feature type="region of interest" description="Disordered" evidence="1">
    <location>
        <begin position="313"/>
        <end position="415"/>
    </location>
</feature>
<feature type="compositionally biased region" description="Low complexity" evidence="1">
    <location>
        <begin position="348"/>
        <end position="366"/>
    </location>
</feature>
<dbReference type="PROSITE" id="PS51293">
    <property type="entry name" value="SANT"/>
    <property type="match status" value="1"/>
</dbReference>
<dbReference type="CDD" id="cd00167">
    <property type="entry name" value="SANT"/>
    <property type="match status" value="1"/>
</dbReference>
<feature type="compositionally biased region" description="Polar residues" evidence="1">
    <location>
        <begin position="58"/>
        <end position="74"/>
    </location>
</feature>
<dbReference type="EnsemblPlants" id="KQK17542">
    <property type="protein sequence ID" value="KQK17542"/>
    <property type="gene ID" value="BRADI_1g35190v3"/>
</dbReference>
<feature type="compositionally biased region" description="Low complexity" evidence="1">
    <location>
        <begin position="379"/>
        <end position="396"/>
    </location>
</feature>
<feature type="compositionally biased region" description="Polar residues" evidence="1">
    <location>
        <begin position="193"/>
        <end position="205"/>
    </location>
</feature>
<feature type="region of interest" description="Disordered" evidence="1">
    <location>
        <begin position="169"/>
        <end position="224"/>
    </location>
</feature>
<proteinExistence type="predicted"/>
<dbReference type="Gramene" id="KQK17542">
    <property type="protein sequence ID" value="KQK17542"/>
    <property type="gene ID" value="BRADI_1g35190v3"/>
</dbReference>
<dbReference type="InterPro" id="IPR017884">
    <property type="entry name" value="SANT_dom"/>
</dbReference>
<dbReference type="Gene3D" id="1.20.58.1880">
    <property type="match status" value="1"/>
</dbReference>
<feature type="region of interest" description="Disordered" evidence="1">
    <location>
        <begin position="463"/>
        <end position="504"/>
    </location>
</feature>
<feature type="compositionally biased region" description="Basic and acidic residues" evidence="1">
    <location>
        <begin position="587"/>
        <end position="596"/>
    </location>
</feature>
<feature type="compositionally biased region" description="Polar residues" evidence="1">
    <location>
        <begin position="662"/>
        <end position="677"/>
    </location>
</feature>
<name>A0A0Q3NJF7_BRADI</name>
<feature type="compositionally biased region" description="Polar residues" evidence="1">
    <location>
        <begin position="213"/>
        <end position="224"/>
    </location>
</feature>
<evidence type="ECO:0000256" key="1">
    <source>
        <dbReference type="SAM" id="MobiDB-lite"/>
    </source>
</evidence>
<feature type="compositionally biased region" description="Basic and acidic residues" evidence="1">
    <location>
        <begin position="253"/>
        <end position="265"/>
    </location>
</feature>
<evidence type="ECO:0000259" key="2">
    <source>
        <dbReference type="PROSITE" id="PS51293"/>
    </source>
</evidence>
<reference evidence="3 4" key="1">
    <citation type="journal article" date="2010" name="Nature">
        <title>Genome sequencing and analysis of the model grass Brachypodium distachyon.</title>
        <authorList>
            <consortium name="International Brachypodium Initiative"/>
        </authorList>
    </citation>
    <scope>NUCLEOTIDE SEQUENCE [LARGE SCALE GENOMIC DNA]</scope>
    <source>
        <strain evidence="3 4">Bd21</strain>
    </source>
</reference>
<feature type="compositionally biased region" description="Basic and acidic residues" evidence="1">
    <location>
        <begin position="466"/>
        <end position="499"/>
    </location>
</feature>
<dbReference type="InterPro" id="IPR039467">
    <property type="entry name" value="TFIIIB_B''_Myb"/>
</dbReference>
<dbReference type="GO" id="GO:0070898">
    <property type="term" value="P:RNA polymerase III preinitiation complex assembly"/>
    <property type="evidence" value="ECO:0000318"/>
    <property type="project" value="GO_Central"/>
</dbReference>
<dbReference type="STRING" id="15368.A0A0Q3NJF7"/>
<feature type="compositionally biased region" description="Acidic residues" evidence="1">
    <location>
        <begin position="817"/>
        <end position="829"/>
    </location>
</feature>
<feature type="domain" description="SANT" evidence="2">
    <location>
        <begin position="712"/>
        <end position="763"/>
    </location>
</feature>
<dbReference type="KEGG" id="bdi:104581510"/>
<dbReference type="Proteomes" id="UP000008810">
    <property type="component" value="Chromosome 1"/>
</dbReference>
<gene>
    <name evidence="4" type="primary">LOC104581510</name>
    <name evidence="3" type="ORF">BRADI_1g35190v3</name>
</gene>
<dbReference type="GO" id="GO:0001156">
    <property type="term" value="F:TFIIIC-class transcription factor complex binding"/>
    <property type="evidence" value="ECO:0000318"/>
    <property type="project" value="GO_Central"/>
</dbReference>
<feature type="region of interest" description="Disordered" evidence="1">
    <location>
        <begin position="661"/>
        <end position="680"/>
    </location>
</feature>
<dbReference type="AlphaFoldDB" id="A0A0Q3NJF7"/>
<reference evidence="4" key="3">
    <citation type="submission" date="2018-08" db="UniProtKB">
        <authorList>
            <consortium name="EnsemblPlants"/>
        </authorList>
    </citation>
    <scope>IDENTIFICATION</scope>
    <source>
        <strain evidence="4">cv. Bd21</strain>
    </source>
</reference>
<reference evidence="3" key="2">
    <citation type="submission" date="2017-06" db="EMBL/GenBank/DDBJ databases">
        <title>WGS assembly of Brachypodium distachyon.</title>
        <authorList>
            <consortium name="The International Brachypodium Initiative"/>
            <person name="Lucas S."/>
            <person name="Harmon-Smith M."/>
            <person name="Lail K."/>
            <person name="Tice H."/>
            <person name="Grimwood J."/>
            <person name="Bruce D."/>
            <person name="Barry K."/>
            <person name="Shu S."/>
            <person name="Lindquist E."/>
            <person name="Wang M."/>
            <person name="Pitluck S."/>
            <person name="Vogel J.P."/>
            <person name="Garvin D.F."/>
            <person name="Mockler T.C."/>
            <person name="Schmutz J."/>
            <person name="Rokhsar D."/>
            <person name="Bevan M.W."/>
        </authorList>
    </citation>
    <scope>NUCLEOTIDE SEQUENCE</scope>
    <source>
        <strain evidence="3">Bd21</strain>
    </source>
</reference>
<evidence type="ECO:0000313" key="4">
    <source>
        <dbReference type="EnsemblPlants" id="KQK17542"/>
    </source>
</evidence>
<dbReference type="GO" id="GO:0000126">
    <property type="term" value="C:transcription factor TFIIIB complex"/>
    <property type="evidence" value="ECO:0000318"/>
    <property type="project" value="GO_Central"/>
</dbReference>
<dbReference type="SMART" id="SM00717">
    <property type="entry name" value="SANT"/>
    <property type="match status" value="1"/>
</dbReference>
<feature type="compositionally biased region" description="Basic residues" evidence="1">
    <location>
        <begin position="25"/>
        <end position="35"/>
    </location>
</feature>
<dbReference type="FunFam" id="1.20.58.1880:FF:000007">
    <property type="entry name" value="Homeodomain-like superfamily protein"/>
    <property type="match status" value="1"/>
</dbReference>
<dbReference type="InterPro" id="IPR001005">
    <property type="entry name" value="SANT/Myb"/>
</dbReference>
<dbReference type="InterPro" id="IPR009057">
    <property type="entry name" value="Homeodomain-like_sf"/>
</dbReference>
<feature type="compositionally biased region" description="Basic and acidic residues" evidence="1">
    <location>
        <begin position="108"/>
        <end position="121"/>
    </location>
</feature>
<feature type="compositionally biased region" description="Polar residues" evidence="1">
    <location>
        <begin position="830"/>
        <end position="842"/>
    </location>
</feature>
<feature type="region of interest" description="Disordered" evidence="1">
    <location>
        <begin position="798"/>
        <end position="867"/>
    </location>
</feature>
<keyword evidence="5" id="KW-1185">Reference proteome</keyword>
<feature type="compositionally biased region" description="Basic and acidic residues" evidence="1">
    <location>
        <begin position="559"/>
        <end position="578"/>
    </location>
</feature>
<evidence type="ECO:0000313" key="5">
    <source>
        <dbReference type="Proteomes" id="UP000008810"/>
    </source>
</evidence>
<dbReference type="GeneID" id="104581510"/>